<dbReference type="PANTHER" id="PTHR12563:SF24">
    <property type="entry name" value="DIHYDROXYACETONE PHOSPHATE ACYLTRANSFERASE"/>
    <property type="match status" value="1"/>
</dbReference>
<dbReference type="SUPFAM" id="SSF69593">
    <property type="entry name" value="Glycerol-3-phosphate (1)-acyltransferase"/>
    <property type="match status" value="1"/>
</dbReference>
<proteinExistence type="evidence at transcript level"/>
<dbReference type="GO" id="GO:0031966">
    <property type="term" value="C:mitochondrial membrane"/>
    <property type="evidence" value="ECO:0007669"/>
    <property type="project" value="TreeGrafter"/>
</dbReference>
<organism evidence="3">
    <name type="scientific">Pipa carvalhoi</name>
    <name type="common">Carvalho's Surinam toad</name>
    <dbReference type="NCBI Taxonomy" id="191480"/>
    <lineage>
        <taxon>Eukaryota</taxon>
        <taxon>Metazoa</taxon>
        <taxon>Chordata</taxon>
        <taxon>Craniata</taxon>
        <taxon>Vertebrata</taxon>
        <taxon>Euteleostomi</taxon>
        <taxon>Amphibia</taxon>
        <taxon>Batrachia</taxon>
        <taxon>Anura</taxon>
        <taxon>Pipoidea</taxon>
        <taxon>Pipidae</taxon>
        <taxon>Pipinae</taxon>
        <taxon>Pipa</taxon>
    </lineage>
</organism>
<dbReference type="GO" id="GO:0016287">
    <property type="term" value="F:glycerone-phosphate O-acyltransferase activity"/>
    <property type="evidence" value="ECO:0007669"/>
    <property type="project" value="TreeGrafter"/>
</dbReference>
<dbReference type="AlphaFoldDB" id="G5E0L9"/>
<feature type="non-terminal residue" evidence="3">
    <location>
        <position position="1"/>
    </location>
</feature>
<accession>G5E0L9</accession>
<keyword evidence="3" id="KW-0808">Transferase</keyword>
<dbReference type="InterPro" id="IPR022284">
    <property type="entry name" value="GPAT/DHAPAT"/>
</dbReference>
<feature type="non-terminal residue" evidence="3">
    <location>
        <position position="211"/>
    </location>
</feature>
<name>G5E0L9_9PIPI</name>
<dbReference type="GO" id="GO:0019432">
    <property type="term" value="P:triglyceride biosynthetic process"/>
    <property type="evidence" value="ECO:0007669"/>
    <property type="project" value="TreeGrafter"/>
</dbReference>
<protein>
    <submittedName>
        <fullName evidence="3">Putative glyceronephosphate o-acyltransferase</fullName>
    </submittedName>
</protein>
<sequence length="211" mass="24177">IQEQAAEILDEMGHNLRMGAIRMFAMSLSKIFKQLFQKVCVNEDGIQRLTQAIQEHPVVLLPSHRSYIDFLMMSYIMYRNGHAPVEFFVEGQRSRTCKTLGPKFGLVNVVMEPFFKGEFFPGSEGKDFEEGCFMLAKCDIIHRTPNEIMVNQRATAALSRMLQPFLEGYKLACTYLLKEVTETFTEKQYISGMRSFISHLIISGTSKCYEA</sequence>
<reference evidence="3" key="1">
    <citation type="submission" date="2011-09" db="EMBL/GenBank/DDBJ databases">
        <title>The odds of duplicate gene persistence after polyploidization.</title>
        <authorList>
            <person name="Chain F.J.J."/>
            <person name="Evans B.J."/>
            <person name="Dushoff J."/>
        </authorList>
    </citation>
    <scope>NUCLEOTIDE SEQUENCE</scope>
    <source>
        <tissue evidence="3">Liver</tissue>
    </source>
</reference>
<evidence type="ECO:0000259" key="2">
    <source>
        <dbReference type="Pfam" id="PF19277"/>
    </source>
</evidence>
<feature type="domain" description="Phospholipid/glycerol acyltransferase" evidence="1">
    <location>
        <begin position="52"/>
        <end position="82"/>
    </location>
</feature>
<feature type="domain" description="GPAT/DHAPAT C-terminal" evidence="2">
    <location>
        <begin position="111"/>
        <end position="211"/>
    </location>
</feature>
<dbReference type="InterPro" id="IPR045520">
    <property type="entry name" value="GPAT/DHAPAT_C"/>
</dbReference>
<dbReference type="Pfam" id="PF01553">
    <property type="entry name" value="Acyltransferase"/>
    <property type="match status" value="1"/>
</dbReference>
<dbReference type="PANTHER" id="PTHR12563">
    <property type="entry name" value="GLYCEROL-3-PHOSPHATE ACYLTRANSFERASE"/>
    <property type="match status" value="1"/>
</dbReference>
<dbReference type="GO" id="GO:0012505">
    <property type="term" value="C:endomembrane system"/>
    <property type="evidence" value="ECO:0007669"/>
    <property type="project" value="UniProtKB-SubCell"/>
</dbReference>
<evidence type="ECO:0000259" key="1">
    <source>
        <dbReference type="Pfam" id="PF01553"/>
    </source>
</evidence>
<dbReference type="GO" id="GO:0008611">
    <property type="term" value="P:ether lipid biosynthetic process"/>
    <property type="evidence" value="ECO:0007669"/>
    <property type="project" value="TreeGrafter"/>
</dbReference>
<dbReference type="GO" id="GO:0004366">
    <property type="term" value="F:glycerol-3-phosphate O-acyltransferase activity"/>
    <property type="evidence" value="ECO:0007669"/>
    <property type="project" value="TreeGrafter"/>
</dbReference>
<dbReference type="GO" id="GO:0008654">
    <property type="term" value="P:phospholipid biosynthetic process"/>
    <property type="evidence" value="ECO:0007669"/>
    <property type="project" value="TreeGrafter"/>
</dbReference>
<dbReference type="EMBL" id="JP286933">
    <property type="protein sequence ID" value="AEQ16865.1"/>
    <property type="molecule type" value="mRNA"/>
</dbReference>
<evidence type="ECO:0000313" key="3">
    <source>
        <dbReference type="EMBL" id="AEQ16865.1"/>
    </source>
</evidence>
<dbReference type="GO" id="GO:0006631">
    <property type="term" value="P:fatty acid metabolic process"/>
    <property type="evidence" value="ECO:0007669"/>
    <property type="project" value="TreeGrafter"/>
</dbReference>
<dbReference type="InterPro" id="IPR002123">
    <property type="entry name" value="Plipid/glycerol_acylTrfase"/>
</dbReference>
<dbReference type="GO" id="GO:0005778">
    <property type="term" value="C:peroxisomal membrane"/>
    <property type="evidence" value="ECO:0007669"/>
    <property type="project" value="TreeGrafter"/>
</dbReference>
<dbReference type="Pfam" id="PF19277">
    <property type="entry name" value="GPAT_C"/>
    <property type="match status" value="1"/>
</dbReference>
<keyword evidence="3" id="KW-0012">Acyltransferase</keyword>